<comment type="caution">
    <text evidence="1">The sequence shown here is derived from an EMBL/GenBank/DDBJ whole genome shotgun (WGS) entry which is preliminary data.</text>
</comment>
<sequence>MITKRGRRLQRYDLQLIMCGGMFKKILSQGEALKIVSYMEIVLFSVNTIESSSFNASEDIKIDAFEAQVEDAKVEKYQVDESEVDEVVVSEPQVYEVDVDDA</sequence>
<gene>
    <name evidence="1" type="ORF">Tco_0906443</name>
</gene>
<reference evidence="1" key="2">
    <citation type="submission" date="2022-01" db="EMBL/GenBank/DDBJ databases">
        <authorList>
            <person name="Yamashiro T."/>
            <person name="Shiraishi A."/>
            <person name="Satake H."/>
            <person name="Nakayama K."/>
        </authorList>
    </citation>
    <scope>NUCLEOTIDE SEQUENCE</scope>
</reference>
<protein>
    <submittedName>
        <fullName evidence="1">Uncharacterized protein</fullName>
    </submittedName>
</protein>
<keyword evidence="2" id="KW-1185">Reference proteome</keyword>
<evidence type="ECO:0000313" key="2">
    <source>
        <dbReference type="Proteomes" id="UP001151760"/>
    </source>
</evidence>
<proteinExistence type="predicted"/>
<evidence type="ECO:0000313" key="1">
    <source>
        <dbReference type="EMBL" id="GJT26168.1"/>
    </source>
</evidence>
<dbReference type="EMBL" id="BQNB010014270">
    <property type="protein sequence ID" value="GJT26168.1"/>
    <property type="molecule type" value="Genomic_DNA"/>
</dbReference>
<organism evidence="1 2">
    <name type="scientific">Tanacetum coccineum</name>
    <dbReference type="NCBI Taxonomy" id="301880"/>
    <lineage>
        <taxon>Eukaryota</taxon>
        <taxon>Viridiplantae</taxon>
        <taxon>Streptophyta</taxon>
        <taxon>Embryophyta</taxon>
        <taxon>Tracheophyta</taxon>
        <taxon>Spermatophyta</taxon>
        <taxon>Magnoliopsida</taxon>
        <taxon>eudicotyledons</taxon>
        <taxon>Gunneridae</taxon>
        <taxon>Pentapetalae</taxon>
        <taxon>asterids</taxon>
        <taxon>campanulids</taxon>
        <taxon>Asterales</taxon>
        <taxon>Asteraceae</taxon>
        <taxon>Asteroideae</taxon>
        <taxon>Anthemideae</taxon>
        <taxon>Anthemidinae</taxon>
        <taxon>Tanacetum</taxon>
    </lineage>
</organism>
<name>A0ABQ5CHI1_9ASTR</name>
<reference evidence="1" key="1">
    <citation type="journal article" date="2022" name="Int. J. Mol. Sci.">
        <title>Draft Genome of Tanacetum Coccineum: Genomic Comparison of Closely Related Tanacetum-Family Plants.</title>
        <authorList>
            <person name="Yamashiro T."/>
            <person name="Shiraishi A."/>
            <person name="Nakayama K."/>
            <person name="Satake H."/>
        </authorList>
    </citation>
    <scope>NUCLEOTIDE SEQUENCE</scope>
</reference>
<dbReference type="Proteomes" id="UP001151760">
    <property type="component" value="Unassembled WGS sequence"/>
</dbReference>
<accession>A0ABQ5CHI1</accession>